<proteinExistence type="predicted"/>
<protein>
    <submittedName>
        <fullName evidence="1">Uncharacterized protein</fullName>
    </submittedName>
</protein>
<keyword evidence="2" id="KW-1185">Reference proteome</keyword>
<evidence type="ECO:0000313" key="1">
    <source>
        <dbReference type="EMBL" id="GHO55515.1"/>
    </source>
</evidence>
<comment type="caution">
    <text evidence="1">The sequence shown here is derived from an EMBL/GenBank/DDBJ whole genome shotgun (WGS) entry which is preliminary data.</text>
</comment>
<dbReference type="EMBL" id="BNJG01000001">
    <property type="protein sequence ID" value="GHO55515.1"/>
    <property type="molecule type" value="Genomic_DNA"/>
</dbReference>
<gene>
    <name evidence="1" type="ORF">KSB_39900</name>
</gene>
<dbReference type="Proteomes" id="UP000654345">
    <property type="component" value="Unassembled WGS sequence"/>
</dbReference>
<evidence type="ECO:0000313" key="2">
    <source>
        <dbReference type="Proteomes" id="UP000654345"/>
    </source>
</evidence>
<sequence>MDDCYDNCYIELGFDKELPCVICRTMTNCGVAVCADILALTAREYERTWVLYPYCEQRSGCRDKLWEKVRNPRGQDSNLRH</sequence>
<name>A0ABQ3US34_9CHLR</name>
<accession>A0ABQ3US34</accession>
<reference evidence="1 2" key="1">
    <citation type="journal article" date="2021" name="Int. J. Syst. Evol. Microbiol.">
        <title>Reticulibacter mediterranei gen. nov., sp. nov., within the new family Reticulibacteraceae fam. nov., and Ktedonospora formicarum gen. nov., sp. nov., Ktedonobacter robiniae sp. nov., Dictyobacter formicarum sp. nov. and Dictyobacter arantiisoli sp. nov., belonging to the class Ktedonobacteria.</title>
        <authorList>
            <person name="Yabe S."/>
            <person name="Zheng Y."/>
            <person name="Wang C.M."/>
            <person name="Sakai Y."/>
            <person name="Abe K."/>
            <person name="Yokota A."/>
            <person name="Donadio S."/>
            <person name="Cavaletti L."/>
            <person name="Monciardini P."/>
        </authorList>
    </citation>
    <scope>NUCLEOTIDE SEQUENCE [LARGE SCALE GENOMIC DNA]</scope>
    <source>
        <strain evidence="1 2">SOSP1-30</strain>
    </source>
</reference>
<organism evidence="1 2">
    <name type="scientific">Ktedonobacter robiniae</name>
    <dbReference type="NCBI Taxonomy" id="2778365"/>
    <lineage>
        <taxon>Bacteria</taxon>
        <taxon>Bacillati</taxon>
        <taxon>Chloroflexota</taxon>
        <taxon>Ktedonobacteria</taxon>
        <taxon>Ktedonobacterales</taxon>
        <taxon>Ktedonobacteraceae</taxon>
        <taxon>Ktedonobacter</taxon>
    </lineage>
</organism>